<comment type="subcellular location">
    <subcellularLocation>
        <location evidence="4">Virion</location>
    </subcellularLocation>
    <subcellularLocation>
        <location evidence="4">Host nucleus</location>
    </subcellularLocation>
</comment>
<evidence type="ECO:0000313" key="7">
    <source>
        <dbReference type="Proteomes" id="UP000121539"/>
    </source>
</evidence>
<feature type="region of interest" description="Disordered" evidence="5">
    <location>
        <begin position="165"/>
        <end position="203"/>
    </location>
</feature>
<protein>
    <recommendedName>
        <fullName evidence="4">Small capsomere-interacting protein</fullName>
    </recommendedName>
</protein>
<keyword evidence="1 4" id="KW-0167">Capsid protein</keyword>
<keyword evidence="2 4" id="KW-1048">Host nucleus</keyword>
<evidence type="ECO:0000256" key="2">
    <source>
        <dbReference type="ARBA" id="ARBA00022562"/>
    </source>
</evidence>
<proteinExistence type="inferred from homology"/>
<dbReference type="Proteomes" id="UP000121539">
    <property type="component" value="Segment"/>
</dbReference>
<dbReference type="GO" id="GO:0042025">
    <property type="term" value="C:host cell nucleus"/>
    <property type="evidence" value="ECO:0007669"/>
    <property type="project" value="UniProtKB-SubCell"/>
</dbReference>
<dbReference type="GO" id="GO:0019028">
    <property type="term" value="C:viral capsid"/>
    <property type="evidence" value="ECO:0007669"/>
    <property type="project" value="UniProtKB-UniRule"/>
</dbReference>
<evidence type="ECO:0000313" key="6">
    <source>
        <dbReference type="EMBL" id="AIB03220.1"/>
    </source>
</evidence>
<dbReference type="KEGG" id="vg:19620199"/>
<evidence type="ECO:0000256" key="3">
    <source>
        <dbReference type="ARBA" id="ARBA00022844"/>
    </source>
</evidence>
<dbReference type="Pfam" id="PF06112">
    <property type="entry name" value="Herpes_capsid"/>
    <property type="match status" value="1"/>
</dbReference>
<dbReference type="GO" id="GO:0016032">
    <property type="term" value="P:viral process"/>
    <property type="evidence" value="ECO:0007669"/>
    <property type="project" value="UniProtKB-UniRule"/>
</dbReference>
<dbReference type="InterPro" id="IPR009299">
    <property type="entry name" value="Herpes_capsid"/>
</dbReference>
<comment type="similarity">
    <text evidence="4">Belongs to the herpesviridae small capsomere-interacting protein family.</text>
</comment>
<feature type="compositionally biased region" description="Polar residues" evidence="5">
    <location>
        <begin position="108"/>
        <end position="117"/>
    </location>
</feature>
<evidence type="ECO:0000256" key="1">
    <source>
        <dbReference type="ARBA" id="ARBA00022561"/>
    </source>
</evidence>
<dbReference type="HAMAP" id="MF_04022">
    <property type="entry name" value="HSV_SCP_gammahv"/>
    <property type="match status" value="1"/>
</dbReference>
<keyword evidence="3 4" id="KW-0946">Virion</keyword>
<comment type="subunit">
    <text evidence="4">Interacts with the major capsid protein/MCP.</text>
</comment>
<evidence type="ECO:0000256" key="4">
    <source>
        <dbReference type="HAMAP-Rule" id="MF_04022"/>
    </source>
</evidence>
<dbReference type="GeneID" id="19620199"/>
<dbReference type="OrthoDB" id="27899at10239"/>
<comment type="function">
    <text evidence="4">Participates in the assembly of the infectious particles by decorating the outer surface of the capsid shell and thus forming a layer between the capsid and the tegument. Complexes composed of the major capsid protein and small capsomere-interacting protein/SCP assemble together in the host cytoplasm and are translocated to the nucleus, where they accumulate and participate in capsid assembly.</text>
</comment>
<accession>A0A060D3T3</accession>
<sequence length="203" mass="22432">MSSSQFVRLEMPEVQNRIEADFPQNEKVVEMQTLLQNNPNFNLDNRTSKTYLVFLTAQENFEAFMNQARGIDRKLKGCNNNQKQPQQQLQQQQQPSQQQQPPAPSQQDNNAGNSNRCKPSFLPSAPPLPDNQQLLGKGGNKDSKVYSLGSLDKLPSHINLTLADPSVAGIPIPSDDDSSGSDYGANGQPVIPDKVTRKKQGKS</sequence>
<evidence type="ECO:0000256" key="5">
    <source>
        <dbReference type="SAM" id="MobiDB-lite"/>
    </source>
</evidence>
<reference evidence="6 7" key="1">
    <citation type="journal article" date="2014" name="J. Gen. Virol.">
        <title>Novel gammaherpesvirus functions encoded by bovine herpesvirus 6 (bovine lymphotropic virus).</title>
        <authorList>
            <person name="Jia J."/>
            <person name="Delhon G."/>
            <person name="Tulman E.R."/>
            <person name="Diel D.G."/>
            <person name="Osorio F.A."/>
            <person name="Wen X."/>
            <person name="Kutish G.F."/>
            <person name="Rock D.L."/>
        </authorList>
    </citation>
    <scope>NUCLEOTIDE SEQUENCE [LARGE SCALE GENOMIC DNA]</scope>
    <source>
        <strain evidence="6">Pennsylvania 47</strain>
    </source>
</reference>
<gene>
    <name evidence="4" type="primary">SCP</name>
    <name evidence="6" type="ORF">BoHV6ORF65</name>
</gene>
<dbReference type="EMBL" id="KJ705001">
    <property type="protein sequence ID" value="AIB03220.1"/>
    <property type="molecule type" value="Genomic_DNA"/>
</dbReference>
<feature type="compositionally biased region" description="Low complexity" evidence="5">
    <location>
        <begin position="82"/>
        <end position="100"/>
    </location>
</feature>
<name>A0A060D3T3_9GAMA</name>
<dbReference type="RefSeq" id="YP_009042044.1">
    <property type="nucleotide sequence ID" value="NC_024303.1"/>
</dbReference>
<feature type="region of interest" description="Disordered" evidence="5">
    <location>
        <begin position="75"/>
        <end position="141"/>
    </location>
</feature>
<organism evidence="6 7">
    <name type="scientific">Bovine gammaherpesvirus 6</name>
    <dbReference type="NCBI Taxonomy" id="1504288"/>
    <lineage>
        <taxon>Viruses</taxon>
        <taxon>Duplodnaviria</taxon>
        <taxon>Heunggongvirae</taxon>
        <taxon>Peploviricota</taxon>
        <taxon>Herviviricetes</taxon>
        <taxon>Herpesvirales</taxon>
        <taxon>Orthoherpesviridae</taxon>
        <taxon>Gammaherpesvirinae</taxon>
        <taxon>Macavirus</taxon>
        <taxon>Macavirus bovinegamma6</taxon>
    </lineage>
</organism>
<keyword evidence="7" id="KW-1185">Reference proteome</keyword>